<dbReference type="PANTHER" id="PTHR23151">
    <property type="entry name" value="DIHYDROLIPOAMIDE ACETYL/SUCCINYL-TRANSFERASE-RELATED"/>
    <property type="match status" value="1"/>
</dbReference>
<dbReference type="PANTHER" id="PTHR23151:SF90">
    <property type="entry name" value="DIHYDROLIPOYLLYSINE-RESIDUE ACETYLTRANSFERASE COMPONENT OF PYRUVATE DEHYDROGENASE COMPLEX, MITOCHONDRIAL-RELATED"/>
    <property type="match status" value="1"/>
</dbReference>
<evidence type="ECO:0000313" key="10">
    <source>
        <dbReference type="EMBL" id="PKV99880.1"/>
    </source>
</evidence>
<dbReference type="Gene3D" id="4.10.320.10">
    <property type="entry name" value="E3-binding domain"/>
    <property type="match status" value="1"/>
</dbReference>
<dbReference type="SUPFAM" id="SSF52777">
    <property type="entry name" value="CoA-dependent acyltransferases"/>
    <property type="match status" value="1"/>
</dbReference>
<dbReference type="InterPro" id="IPR004167">
    <property type="entry name" value="PSBD"/>
</dbReference>
<comment type="similarity">
    <text evidence="2 6">Belongs to the 2-oxoacid dehydrogenase family.</text>
</comment>
<evidence type="ECO:0000256" key="4">
    <source>
        <dbReference type="ARBA" id="ARBA00022823"/>
    </source>
</evidence>
<dbReference type="Pfam" id="PF00198">
    <property type="entry name" value="2-oxoacid_dh"/>
    <property type="match status" value="1"/>
</dbReference>
<evidence type="ECO:0000256" key="3">
    <source>
        <dbReference type="ARBA" id="ARBA00022679"/>
    </source>
</evidence>
<dbReference type="Pfam" id="PF00364">
    <property type="entry name" value="Biotin_lipoyl"/>
    <property type="match status" value="1"/>
</dbReference>
<dbReference type="GO" id="GO:0016746">
    <property type="term" value="F:acyltransferase activity"/>
    <property type="evidence" value="ECO:0007669"/>
    <property type="project" value="UniProtKB-KW"/>
</dbReference>
<reference evidence="10 11" key="1">
    <citation type="submission" date="2017-12" db="EMBL/GenBank/DDBJ databases">
        <title>Sequencing the genomes of 1000 Actinobacteria strains.</title>
        <authorList>
            <person name="Klenk H.-P."/>
        </authorList>
    </citation>
    <scope>NUCLEOTIDE SEQUENCE [LARGE SCALE GENOMIC DNA]</scope>
    <source>
        <strain evidence="10 11">DSM 45165</strain>
    </source>
</reference>
<organism evidence="10 11">
    <name type="scientific">Amycolatopsis echigonensis</name>
    <dbReference type="NCBI Taxonomy" id="2576905"/>
    <lineage>
        <taxon>Bacteria</taxon>
        <taxon>Bacillati</taxon>
        <taxon>Actinomycetota</taxon>
        <taxon>Actinomycetes</taxon>
        <taxon>Pseudonocardiales</taxon>
        <taxon>Pseudonocardiaceae</taxon>
        <taxon>Amycolatopsis</taxon>
    </lineage>
</organism>
<keyword evidence="4 6" id="KW-0450">Lipoyl</keyword>
<feature type="compositionally biased region" description="Low complexity" evidence="7">
    <location>
        <begin position="164"/>
        <end position="174"/>
    </location>
</feature>
<accession>A0A2N3X190</accession>
<dbReference type="InterPro" id="IPR036625">
    <property type="entry name" value="E3-bd_dom_sf"/>
</dbReference>
<dbReference type="GO" id="GO:0045254">
    <property type="term" value="C:pyruvate dehydrogenase complex"/>
    <property type="evidence" value="ECO:0007669"/>
    <property type="project" value="InterPro"/>
</dbReference>
<dbReference type="EC" id="2.3.1.-" evidence="6"/>
<sequence>MTDVLMPRLSDTMEEGVLSTWRKHEGDPVHKGDVLAEIDTDKATMELEAYDEGVLARLLVDEGATVPIGTPIAVIDPTGTPPAASSDLPATTTAQTPSAALPPAPPSPPPTPVAGPPSTVAFRASPLARRLAREHGLDLAAIPGSGPDGRIVRADIDAAIADQTADQAAEHAAAPPAPTPVPAPVAPQPTARPTPAAAVGPDTEEVPLTRVRRLTAQRLAASAQQAPHFYLSRVVDADALVAFRAQVNTDLADAGVRVSVTDLLVKACAQALIAHPEVNSSWGETRLLRHHRVHIGIAVALDEGLIVPVVQDADRKTVSQISREAHDLAERARAGRLSLDEITGGTFTISNLGMYGIDQFTAVINPPEAAILAVGAATPGPIVRDGQLAVATIMTLTLSIDHRVLDGATGAQFLAEVTALLEHPTRIVL</sequence>
<feature type="compositionally biased region" description="Low complexity" evidence="7">
    <location>
        <begin position="89"/>
        <end position="99"/>
    </location>
</feature>
<feature type="domain" description="Lipoyl-binding" evidence="8">
    <location>
        <begin position="1"/>
        <end position="76"/>
    </location>
</feature>
<comment type="caution">
    <text evidence="10">The sequence shown here is derived from an EMBL/GenBank/DDBJ whole genome shotgun (WGS) entry which is preliminary data.</text>
</comment>
<evidence type="ECO:0000256" key="7">
    <source>
        <dbReference type="SAM" id="MobiDB-lite"/>
    </source>
</evidence>
<dbReference type="Pfam" id="PF02817">
    <property type="entry name" value="E3_binding"/>
    <property type="match status" value="1"/>
</dbReference>
<dbReference type="Gene3D" id="3.30.559.10">
    <property type="entry name" value="Chloramphenicol acetyltransferase-like domain"/>
    <property type="match status" value="1"/>
</dbReference>
<feature type="domain" description="Peripheral subunit-binding (PSBD)" evidence="9">
    <location>
        <begin position="123"/>
        <end position="160"/>
    </location>
</feature>
<evidence type="ECO:0000256" key="2">
    <source>
        <dbReference type="ARBA" id="ARBA00007317"/>
    </source>
</evidence>
<keyword evidence="11" id="KW-1185">Reference proteome</keyword>
<dbReference type="EMBL" id="PJMY01000002">
    <property type="protein sequence ID" value="PKV99880.1"/>
    <property type="molecule type" value="Genomic_DNA"/>
</dbReference>
<feature type="region of interest" description="Disordered" evidence="7">
    <location>
        <begin position="74"/>
        <end position="120"/>
    </location>
</feature>
<evidence type="ECO:0000256" key="5">
    <source>
        <dbReference type="ARBA" id="ARBA00023315"/>
    </source>
</evidence>
<feature type="compositionally biased region" description="Pro residues" evidence="7">
    <location>
        <begin position="100"/>
        <end position="115"/>
    </location>
</feature>
<feature type="region of interest" description="Disordered" evidence="7">
    <location>
        <begin position="164"/>
        <end position="206"/>
    </location>
</feature>
<dbReference type="InterPro" id="IPR023213">
    <property type="entry name" value="CAT-like_dom_sf"/>
</dbReference>
<evidence type="ECO:0000259" key="8">
    <source>
        <dbReference type="PROSITE" id="PS50968"/>
    </source>
</evidence>
<dbReference type="InterPro" id="IPR045257">
    <property type="entry name" value="E2/Pdx1"/>
</dbReference>
<dbReference type="PROSITE" id="PS50968">
    <property type="entry name" value="BIOTINYL_LIPOYL"/>
    <property type="match status" value="1"/>
</dbReference>
<dbReference type="SUPFAM" id="SSF51230">
    <property type="entry name" value="Single hybrid motif"/>
    <property type="match status" value="1"/>
</dbReference>
<dbReference type="GO" id="GO:0006086">
    <property type="term" value="P:pyruvate decarboxylation to acetyl-CoA"/>
    <property type="evidence" value="ECO:0007669"/>
    <property type="project" value="InterPro"/>
</dbReference>
<dbReference type="Gene3D" id="2.40.50.100">
    <property type="match status" value="1"/>
</dbReference>
<keyword evidence="5 6" id="KW-0012">Acyltransferase</keyword>
<comment type="cofactor">
    <cofactor evidence="1 6">
        <name>(R)-lipoate</name>
        <dbReference type="ChEBI" id="CHEBI:83088"/>
    </cofactor>
</comment>
<dbReference type="InterPro" id="IPR000089">
    <property type="entry name" value="Biotin_lipoyl"/>
</dbReference>
<dbReference type="AlphaFoldDB" id="A0A2N3X190"/>
<keyword evidence="10" id="KW-0670">Pyruvate</keyword>
<dbReference type="InterPro" id="IPR001078">
    <property type="entry name" value="2-oxoacid_DH_actylTfrase"/>
</dbReference>
<keyword evidence="3 6" id="KW-0808">Transferase</keyword>
<evidence type="ECO:0000256" key="1">
    <source>
        <dbReference type="ARBA" id="ARBA00001938"/>
    </source>
</evidence>
<name>A0A2N3X190_9PSEU</name>
<dbReference type="Proteomes" id="UP000233750">
    <property type="component" value="Unassembled WGS sequence"/>
</dbReference>
<evidence type="ECO:0000256" key="6">
    <source>
        <dbReference type="RuleBase" id="RU003423"/>
    </source>
</evidence>
<dbReference type="OrthoDB" id="9805770at2"/>
<proteinExistence type="inferred from homology"/>
<dbReference type="InterPro" id="IPR011053">
    <property type="entry name" value="Single_hybrid_motif"/>
</dbReference>
<evidence type="ECO:0000313" key="11">
    <source>
        <dbReference type="Proteomes" id="UP000233750"/>
    </source>
</evidence>
<evidence type="ECO:0000259" key="9">
    <source>
        <dbReference type="PROSITE" id="PS51826"/>
    </source>
</evidence>
<dbReference type="PROSITE" id="PS51826">
    <property type="entry name" value="PSBD"/>
    <property type="match status" value="1"/>
</dbReference>
<feature type="compositionally biased region" description="Pro residues" evidence="7">
    <location>
        <begin position="175"/>
        <end position="192"/>
    </location>
</feature>
<gene>
    <name evidence="10" type="ORF">ATK30_0873</name>
</gene>
<dbReference type="SUPFAM" id="SSF47005">
    <property type="entry name" value="Peripheral subunit-binding domain of 2-oxo acid dehydrogenase complex"/>
    <property type="match status" value="1"/>
</dbReference>
<dbReference type="CDD" id="cd06849">
    <property type="entry name" value="lipoyl_domain"/>
    <property type="match status" value="1"/>
</dbReference>
<protein>
    <recommendedName>
        <fullName evidence="6">Dihydrolipoamide acetyltransferase component of pyruvate dehydrogenase complex</fullName>
        <ecNumber evidence="6">2.3.1.-</ecNumber>
    </recommendedName>
</protein>
<dbReference type="FunFam" id="3.30.559.10:FF:000007">
    <property type="entry name" value="Dihydrolipoamide acetyltransferase component of pyruvate dehydrogenase complex"/>
    <property type="match status" value="1"/>
</dbReference>